<dbReference type="PANTHER" id="PTHR10877">
    <property type="entry name" value="POLYCYSTIN FAMILY MEMBER"/>
    <property type="match status" value="1"/>
</dbReference>
<organism evidence="1 2">
    <name type="scientific">Branchiostoma floridae</name>
    <name type="common">Florida lancelet</name>
    <name type="synonym">Amphioxus</name>
    <dbReference type="NCBI Taxonomy" id="7739"/>
    <lineage>
        <taxon>Eukaryota</taxon>
        <taxon>Metazoa</taxon>
        <taxon>Chordata</taxon>
        <taxon>Cephalochordata</taxon>
        <taxon>Leptocardii</taxon>
        <taxon>Amphioxiformes</taxon>
        <taxon>Branchiostomatidae</taxon>
        <taxon>Branchiostoma</taxon>
    </lineage>
</organism>
<dbReference type="GeneID" id="118424656"/>
<dbReference type="OMA" id="IASHKMA"/>
<protein>
    <submittedName>
        <fullName evidence="2">Uncharacterized protein LOC118424656</fullName>
    </submittedName>
</protein>
<dbReference type="InterPro" id="IPR051223">
    <property type="entry name" value="Polycystin"/>
</dbReference>
<sequence>MANVELQDYDGITGLATTIMMVTAFPEYVSGNAQVNGSISLKHAFGKLRELSVNYNLTVEEVNIATAYIFTGAAHVFKASEVKALWEQEDGVGFSDMLEKNREATTTTFQALDVLDDIYLINMMPAYDDGDLFADIFTSKVHVRIKREDPADSSEQLYTVAGASDSFVRVPSFSSLAGDGCLGGETAGVQFLESNFNPFEYSNNSRLVESDVVGLAVKCGNSTFPVSGLSEPIDILTRRENKSLDEMMSIFTASSRLGDISV</sequence>
<name>A0A9J7N4I7_BRAFL</name>
<gene>
    <name evidence="2" type="primary">LOC118424656</name>
</gene>
<reference evidence="1" key="1">
    <citation type="journal article" date="2020" name="Nat. Ecol. Evol.">
        <title>Deeply conserved synteny resolves early events in vertebrate evolution.</title>
        <authorList>
            <person name="Simakov O."/>
            <person name="Marletaz F."/>
            <person name="Yue J.X."/>
            <person name="O'Connell B."/>
            <person name="Jenkins J."/>
            <person name="Brandt A."/>
            <person name="Calef R."/>
            <person name="Tung C.H."/>
            <person name="Huang T.K."/>
            <person name="Schmutz J."/>
            <person name="Satoh N."/>
            <person name="Yu J.K."/>
            <person name="Putnam N.H."/>
            <person name="Green R.E."/>
            <person name="Rokhsar D.S."/>
        </authorList>
    </citation>
    <scope>NUCLEOTIDE SEQUENCE [LARGE SCALE GENOMIC DNA]</scope>
    <source>
        <strain evidence="1">S238N-H82</strain>
    </source>
</reference>
<dbReference type="PANTHER" id="PTHR10877:SF194">
    <property type="entry name" value="LOCATION OF VULVA DEFECTIVE 1"/>
    <property type="match status" value="1"/>
</dbReference>
<keyword evidence="1" id="KW-1185">Reference proteome</keyword>
<evidence type="ECO:0000313" key="2">
    <source>
        <dbReference type="RefSeq" id="XP_035689206.1"/>
    </source>
</evidence>
<reference evidence="2" key="2">
    <citation type="submission" date="2025-08" db="UniProtKB">
        <authorList>
            <consortium name="RefSeq"/>
        </authorList>
    </citation>
    <scope>IDENTIFICATION</scope>
    <source>
        <strain evidence="2">S238N-H82</strain>
        <tissue evidence="2">Testes</tissue>
    </source>
</reference>
<dbReference type="AlphaFoldDB" id="A0A9J7N4I7"/>
<dbReference type="Proteomes" id="UP000001554">
    <property type="component" value="Chromosome 10"/>
</dbReference>
<dbReference type="OrthoDB" id="10148087at2759"/>
<evidence type="ECO:0000313" key="1">
    <source>
        <dbReference type="Proteomes" id="UP000001554"/>
    </source>
</evidence>
<dbReference type="RefSeq" id="XP_035689206.1">
    <property type="nucleotide sequence ID" value="XM_035833313.1"/>
</dbReference>
<accession>A0A9J7N4I7</accession>
<proteinExistence type="predicted"/>
<dbReference type="KEGG" id="bfo:118424656"/>